<name>A0A6I9X6H9_9SAUR</name>
<dbReference type="GeneID" id="106539576"/>
<dbReference type="PANTHER" id="PTHR26452">
    <property type="entry name" value="OLFACTORY RECEPTOR"/>
    <property type="match status" value="1"/>
</dbReference>
<dbReference type="GO" id="GO:0004930">
    <property type="term" value="F:G protein-coupled receptor activity"/>
    <property type="evidence" value="ECO:0007669"/>
    <property type="project" value="UniProtKB-KW"/>
</dbReference>
<keyword evidence="10 11" id="KW-0807">Transducer</keyword>
<evidence type="ECO:0000259" key="13">
    <source>
        <dbReference type="PROSITE" id="PS50262"/>
    </source>
</evidence>
<dbReference type="PROSITE" id="PS50262">
    <property type="entry name" value="G_PROTEIN_RECEP_F1_2"/>
    <property type="match status" value="1"/>
</dbReference>
<dbReference type="Proteomes" id="UP000504617">
    <property type="component" value="Unplaced"/>
</dbReference>
<evidence type="ECO:0000256" key="10">
    <source>
        <dbReference type="ARBA" id="ARBA00023224"/>
    </source>
</evidence>
<evidence type="ECO:0000256" key="9">
    <source>
        <dbReference type="ARBA" id="ARBA00023170"/>
    </source>
</evidence>
<dbReference type="FunFam" id="1.20.1070.10:FF:000015">
    <property type="entry name" value="Olfactory receptor"/>
    <property type="match status" value="1"/>
</dbReference>
<dbReference type="RefSeq" id="XP_013909861.1">
    <property type="nucleotide sequence ID" value="XM_014054386.1"/>
</dbReference>
<feature type="transmembrane region" description="Helical" evidence="12">
    <location>
        <begin position="244"/>
        <end position="267"/>
    </location>
</feature>
<keyword evidence="9 11" id="KW-0675">Receptor</keyword>
<evidence type="ECO:0000256" key="7">
    <source>
        <dbReference type="ARBA" id="ARBA00023040"/>
    </source>
</evidence>
<evidence type="ECO:0000256" key="4">
    <source>
        <dbReference type="ARBA" id="ARBA00022692"/>
    </source>
</evidence>
<comment type="subcellular location">
    <subcellularLocation>
        <location evidence="1 12">Cell membrane</location>
        <topology evidence="1 12">Multi-pass membrane protein</topology>
    </subcellularLocation>
</comment>
<dbReference type="CDD" id="cd15911">
    <property type="entry name" value="7tmA_OR11A-like"/>
    <property type="match status" value="1"/>
</dbReference>
<dbReference type="Gene3D" id="1.20.1070.10">
    <property type="entry name" value="Rhodopsin 7-helix transmembrane proteins"/>
    <property type="match status" value="1"/>
</dbReference>
<keyword evidence="7 11" id="KW-0297">G-protein coupled receptor</keyword>
<dbReference type="InterPro" id="IPR050516">
    <property type="entry name" value="Olfactory_GPCR"/>
</dbReference>
<feature type="transmembrane region" description="Helical" evidence="12">
    <location>
        <begin position="105"/>
        <end position="126"/>
    </location>
</feature>
<evidence type="ECO:0000313" key="14">
    <source>
        <dbReference type="Proteomes" id="UP000504617"/>
    </source>
</evidence>
<keyword evidence="12" id="KW-0716">Sensory transduction</keyword>
<keyword evidence="3 12" id="KW-1003">Cell membrane</keyword>
<keyword evidence="8 12" id="KW-0472">Membrane</keyword>
<dbReference type="OrthoDB" id="9444602at2759"/>
<feature type="transmembrane region" description="Helical" evidence="12">
    <location>
        <begin position="32"/>
        <end position="57"/>
    </location>
</feature>
<accession>A0A6I9X6H9</accession>
<dbReference type="InterPro" id="IPR000725">
    <property type="entry name" value="Olfact_rcpt"/>
</dbReference>
<keyword evidence="14" id="KW-1185">Reference proteome</keyword>
<keyword evidence="6 12" id="KW-1133">Transmembrane helix</keyword>
<dbReference type="PRINTS" id="PR00245">
    <property type="entry name" value="OLFACTORYR"/>
</dbReference>
<keyword evidence="5 12" id="KW-0552">Olfaction</keyword>
<feature type="transmembrane region" description="Helical" evidence="12">
    <location>
        <begin position="209"/>
        <end position="232"/>
    </location>
</feature>
<dbReference type="SUPFAM" id="SSF81321">
    <property type="entry name" value="Family A G protein-coupled receptor-like"/>
    <property type="match status" value="1"/>
</dbReference>
<feature type="domain" description="G-protein coupled receptors family 1 profile" evidence="13">
    <location>
        <begin position="47"/>
        <end position="296"/>
    </location>
</feature>
<dbReference type="KEGG" id="tsr:106539576"/>
<dbReference type="InterPro" id="IPR017452">
    <property type="entry name" value="GPCR_Rhodpsn_7TM"/>
</dbReference>
<gene>
    <name evidence="15" type="primary">LOC106539576</name>
</gene>
<organism evidence="14 15">
    <name type="scientific">Thamnophis sirtalis</name>
    <dbReference type="NCBI Taxonomy" id="35019"/>
    <lineage>
        <taxon>Eukaryota</taxon>
        <taxon>Metazoa</taxon>
        <taxon>Chordata</taxon>
        <taxon>Craniata</taxon>
        <taxon>Vertebrata</taxon>
        <taxon>Euteleostomi</taxon>
        <taxon>Lepidosauria</taxon>
        <taxon>Squamata</taxon>
        <taxon>Bifurcata</taxon>
        <taxon>Unidentata</taxon>
        <taxon>Episquamata</taxon>
        <taxon>Toxicofera</taxon>
        <taxon>Serpentes</taxon>
        <taxon>Colubroidea</taxon>
        <taxon>Colubridae</taxon>
        <taxon>Natricinae</taxon>
        <taxon>Thamnophis</taxon>
    </lineage>
</organism>
<dbReference type="PROSITE" id="PS00237">
    <property type="entry name" value="G_PROTEIN_RECEP_F1_1"/>
    <property type="match status" value="1"/>
</dbReference>
<evidence type="ECO:0000256" key="11">
    <source>
        <dbReference type="RuleBase" id="RU000688"/>
    </source>
</evidence>
<dbReference type="AlphaFoldDB" id="A0A6I9X6H9"/>
<evidence type="ECO:0000256" key="1">
    <source>
        <dbReference type="ARBA" id="ARBA00004651"/>
    </source>
</evidence>
<dbReference type="Pfam" id="PF13853">
    <property type="entry name" value="7tm_4"/>
    <property type="match status" value="1"/>
</dbReference>
<dbReference type="GO" id="GO:0005886">
    <property type="term" value="C:plasma membrane"/>
    <property type="evidence" value="ECO:0007669"/>
    <property type="project" value="UniProtKB-SubCell"/>
</dbReference>
<protein>
    <recommendedName>
        <fullName evidence="12">Olfactory receptor</fullName>
    </recommendedName>
</protein>
<comment type="similarity">
    <text evidence="2 11">Belongs to the G-protein coupled receptor 1 family.</text>
</comment>
<sequence>MEEILLIENGNKTTITEFILLGFGNSPQLQPFLFIFFLVIYLITITGNIFIFLLVLVDHQLHTPMYFFLANLSFLDTCYSCILLPKMLVSLLTGEKTIAVHRCLVQYHFVCLCGATETYILAAMSYDRYLAICRPLHYVSIMNKKLCFQLMAGAWINSLIFDVILVGFTTQLSFCGPNVIDDYFCDFRPLQKLSCTDTSLIELIAFCEAVIFIIVPFLLTIASYICIIGTIIKIKSTTGRQKAFSTCSSHLLVVSLFYSTLIIVYVLPDTPSLRPLNKIFSIFYTVMTSLFNPLIYTLRNKEVHKAVKRLFNKILMHHMNHLKFSTSLHFISLQKFHCKL</sequence>
<evidence type="ECO:0000256" key="8">
    <source>
        <dbReference type="ARBA" id="ARBA00023136"/>
    </source>
</evidence>
<evidence type="ECO:0000256" key="5">
    <source>
        <dbReference type="ARBA" id="ARBA00022725"/>
    </source>
</evidence>
<evidence type="ECO:0000256" key="12">
    <source>
        <dbReference type="RuleBase" id="RU363047"/>
    </source>
</evidence>
<dbReference type="InterPro" id="IPR000276">
    <property type="entry name" value="GPCR_Rhodpsn"/>
</dbReference>
<feature type="transmembrane region" description="Helical" evidence="12">
    <location>
        <begin position="279"/>
        <end position="298"/>
    </location>
</feature>
<feature type="transmembrane region" description="Helical" evidence="12">
    <location>
        <begin position="64"/>
        <end position="85"/>
    </location>
</feature>
<reference evidence="15" key="1">
    <citation type="submission" date="2025-08" db="UniProtKB">
        <authorList>
            <consortium name="RefSeq"/>
        </authorList>
    </citation>
    <scope>IDENTIFICATION</scope>
    <source>
        <tissue evidence="15">Skeletal muscle</tissue>
    </source>
</reference>
<evidence type="ECO:0000313" key="15">
    <source>
        <dbReference type="RefSeq" id="XP_013909861.1"/>
    </source>
</evidence>
<dbReference type="FunFam" id="1.10.1220.70:FF:000001">
    <property type="entry name" value="Olfactory receptor"/>
    <property type="match status" value="1"/>
</dbReference>
<evidence type="ECO:0000256" key="3">
    <source>
        <dbReference type="ARBA" id="ARBA00022475"/>
    </source>
</evidence>
<dbReference type="GO" id="GO:0004984">
    <property type="term" value="F:olfactory receptor activity"/>
    <property type="evidence" value="ECO:0007669"/>
    <property type="project" value="InterPro"/>
</dbReference>
<dbReference type="PRINTS" id="PR00237">
    <property type="entry name" value="GPCRRHODOPSN"/>
</dbReference>
<keyword evidence="4 11" id="KW-0812">Transmembrane</keyword>
<evidence type="ECO:0000256" key="2">
    <source>
        <dbReference type="ARBA" id="ARBA00010663"/>
    </source>
</evidence>
<feature type="transmembrane region" description="Helical" evidence="12">
    <location>
        <begin position="146"/>
        <end position="168"/>
    </location>
</feature>
<proteinExistence type="inferred from homology"/>
<evidence type="ECO:0000256" key="6">
    <source>
        <dbReference type="ARBA" id="ARBA00022989"/>
    </source>
</evidence>